<sequence length="406" mass="47475">MALAFEQILLIVLLVGIILIFLTRLFPDKKKDRSTETKKANGDYKPITIEIEKTPIKSEETTTNEIIIEDDIVDSEPSGKIENELLTSESNSITEEFKTGKTSESDAEVIIDNSPIEPETIIKSESNNYNSDIKKISLEGHNLRNIQERDYYLFYHKDTDSYYHNKEYLLTPVRDIIGGFFPFNLEEKARKKAIQENCSIQEIKDKWKHDSSLGKELGRHLHMQIENYFQNKKVEMKYSFSFNSPNKKVSDLEYDISKEFSIFKNLVEKEIKPNIYKTDWLIYSPEHEVIGSVDLIFKDADGSYTMCDWIRSNKLFDEERNVIPVREYGVGLHGMNKTPSSEYHKACLKQNIHRFILEKYYNLKIGKMALLILHPDFSKYYNLAVLDMQKEAEYMLQNKHLVVQEN</sequence>
<feature type="transmembrane region" description="Helical" evidence="1">
    <location>
        <begin position="6"/>
        <end position="26"/>
    </location>
</feature>
<keyword evidence="1" id="KW-0472">Membrane</keyword>
<evidence type="ECO:0000313" key="3">
    <source>
        <dbReference type="Proteomes" id="UP000555103"/>
    </source>
</evidence>
<keyword evidence="1" id="KW-0812">Transmembrane</keyword>
<comment type="caution">
    <text evidence="2">The sequence shown here is derived from an EMBL/GenBank/DDBJ whole genome shotgun (WGS) entry which is preliminary data.</text>
</comment>
<keyword evidence="3" id="KW-1185">Reference proteome</keyword>
<proteinExistence type="predicted"/>
<keyword evidence="1" id="KW-1133">Transmembrane helix</keyword>
<name>A0A840CS99_9BACT</name>
<organism evidence="2 3">
    <name type="scientific">Dysgonomonas hofstadii</name>
    <dbReference type="NCBI Taxonomy" id="637886"/>
    <lineage>
        <taxon>Bacteria</taxon>
        <taxon>Pseudomonadati</taxon>
        <taxon>Bacteroidota</taxon>
        <taxon>Bacteroidia</taxon>
        <taxon>Bacteroidales</taxon>
        <taxon>Dysgonomonadaceae</taxon>
        <taxon>Dysgonomonas</taxon>
    </lineage>
</organism>
<reference evidence="2 3" key="1">
    <citation type="submission" date="2020-08" db="EMBL/GenBank/DDBJ databases">
        <title>Genomic Encyclopedia of Type Strains, Phase IV (KMG-IV): sequencing the most valuable type-strain genomes for metagenomic binning, comparative biology and taxonomic classification.</title>
        <authorList>
            <person name="Goeker M."/>
        </authorList>
    </citation>
    <scope>NUCLEOTIDE SEQUENCE [LARGE SCALE GENOMIC DNA]</scope>
    <source>
        <strain evidence="2 3">DSM 104969</strain>
    </source>
</reference>
<dbReference type="AlphaFoldDB" id="A0A840CS99"/>
<dbReference type="EMBL" id="JACIEP010000008">
    <property type="protein sequence ID" value="MBB4036524.1"/>
    <property type="molecule type" value="Genomic_DNA"/>
</dbReference>
<gene>
    <name evidence="2" type="ORF">GGR21_002430</name>
</gene>
<dbReference type="RefSeq" id="WP_183307425.1">
    <property type="nucleotide sequence ID" value="NZ_JACIEP010000008.1"/>
</dbReference>
<protein>
    <submittedName>
        <fullName evidence="2">Uncharacterized protein</fullName>
    </submittedName>
</protein>
<accession>A0A840CS99</accession>
<evidence type="ECO:0000313" key="2">
    <source>
        <dbReference type="EMBL" id="MBB4036524.1"/>
    </source>
</evidence>
<evidence type="ECO:0000256" key="1">
    <source>
        <dbReference type="SAM" id="Phobius"/>
    </source>
</evidence>
<dbReference type="Proteomes" id="UP000555103">
    <property type="component" value="Unassembled WGS sequence"/>
</dbReference>